<feature type="domain" description="NurA" evidence="2">
    <location>
        <begin position="41"/>
        <end position="406"/>
    </location>
</feature>
<organism evidence="3 4">
    <name type="scientific">Pyrococcus yayanosii (strain CH1 / JCM 16557)</name>
    <dbReference type="NCBI Taxonomy" id="529709"/>
    <lineage>
        <taxon>Archaea</taxon>
        <taxon>Methanobacteriati</taxon>
        <taxon>Methanobacteriota</taxon>
        <taxon>Thermococci</taxon>
        <taxon>Thermococcales</taxon>
        <taxon>Thermococcaceae</taxon>
        <taxon>Pyrococcus</taxon>
    </lineage>
</organism>
<dbReference type="KEGG" id="pya:PYCH_06200"/>
<dbReference type="SMART" id="SM00933">
    <property type="entry name" value="NurA"/>
    <property type="match status" value="1"/>
</dbReference>
<dbReference type="NCBIfam" id="NF041032">
    <property type="entry name" value="NurA_Pyro"/>
    <property type="match status" value="1"/>
</dbReference>
<dbReference type="Proteomes" id="UP000008386">
    <property type="component" value="Chromosome"/>
</dbReference>
<sequence length="441" mass="51317">MRLLPANHVERITTMLKEQLKKVEEKLRDVKWRPLPKSEESRVYAVDGSQGKARLSGTIIYMVSSFAFGSGRPYRLFYTNAMLYNYGISDQMIRLQMETLENKLGYLAGKLGDVDLVIMDGTLTGSLTRPPVYPESVRGIRTLEMFLGKAELRRLVREFRKELDSHYRNLEDELMERGFSESPILADMLVDRFFERFTRGKIMPERIVIRSRESLPEKITIRLTDLERAANEGKTAEDLLREIEEKKGIRVVATREELRDAFHVVLAYVEYLDSLERLLGLDLFYVAKSFYTRRLSSKAGVPIVDSAYLDAILRKLRGSEEPGYLKLEERIRVEHEIPDPLRDFFERVRRCGEEGVHGAYVRFERGDVIYMVQSNKEITRVLPKALHHRTGGYLRPLQRAHEGVKISQREFRTALDVLMNHLRLKDPDLRVFVKYGRSPLE</sequence>
<dbReference type="EMBL" id="CP002779">
    <property type="protein sequence ID" value="AEH24308.1"/>
    <property type="molecule type" value="Genomic_DNA"/>
</dbReference>
<dbReference type="HOGENOM" id="CLU_665023_0_0_2"/>
<protein>
    <submittedName>
        <fullName evidence="3">5'-3' nuclease</fullName>
    </submittedName>
</protein>
<dbReference type="RefSeq" id="WP_013905365.1">
    <property type="nucleotide sequence ID" value="NC_015680.1"/>
</dbReference>
<reference evidence="3 4" key="1">
    <citation type="journal article" date="2011" name="J. Bacteriol.">
        <title>Complete genome sequence of the obligate piezophilic hyperthermophilic archaeon Pyrococcus yayanosii CH1.</title>
        <authorList>
            <person name="Jun X."/>
            <person name="Lupeng L."/>
            <person name="Minjuan X."/>
            <person name="Oger P."/>
            <person name="Fengping W."/>
            <person name="Jebbar M."/>
            <person name="Xiang X."/>
        </authorList>
    </citation>
    <scope>NUCLEOTIDE SEQUENCE [LARGE SCALE GENOMIC DNA]</scope>
    <source>
        <strain evidence="4">CH1 / JCM 16557</strain>
    </source>
</reference>
<dbReference type="GeneID" id="10837196"/>
<dbReference type="PIRSF" id="PIRSF018871">
    <property type="entry name" value="UCP018871"/>
    <property type="match status" value="1"/>
</dbReference>
<dbReference type="GO" id="GO:0046872">
    <property type="term" value="F:metal ion binding"/>
    <property type="evidence" value="ECO:0007669"/>
    <property type="project" value="UniProtKB-KW"/>
</dbReference>
<dbReference type="STRING" id="529709.PYCH_06200"/>
<dbReference type="Pfam" id="PF09376">
    <property type="entry name" value="NurA"/>
    <property type="match status" value="1"/>
</dbReference>
<gene>
    <name evidence="3" type="ordered locus">PYCH_06200</name>
</gene>
<keyword evidence="1" id="KW-0479">Metal-binding</keyword>
<dbReference type="InterPro" id="IPR054958">
    <property type="entry name" value="NurA_nuclease"/>
</dbReference>
<dbReference type="eggNOG" id="arCOG00367">
    <property type="taxonomic scope" value="Archaea"/>
</dbReference>
<feature type="binding site" evidence="1">
    <location>
        <position position="120"/>
    </location>
    <ligand>
        <name>Mn(2+)</name>
        <dbReference type="ChEBI" id="CHEBI:29035"/>
    </ligand>
</feature>
<dbReference type="InterPro" id="IPR018977">
    <property type="entry name" value="NurA_domain"/>
</dbReference>
<dbReference type="InterPro" id="IPR016738">
    <property type="entry name" value="NurA-like"/>
</dbReference>
<evidence type="ECO:0000313" key="4">
    <source>
        <dbReference type="Proteomes" id="UP000008386"/>
    </source>
</evidence>
<evidence type="ECO:0000256" key="1">
    <source>
        <dbReference type="PIRSR" id="PIRSR018871-1"/>
    </source>
</evidence>
<accession>F8AI79</accession>
<proteinExistence type="predicted"/>
<name>F8AI79_PYRYC</name>
<evidence type="ECO:0000259" key="2">
    <source>
        <dbReference type="SMART" id="SM00933"/>
    </source>
</evidence>
<evidence type="ECO:0000313" key="3">
    <source>
        <dbReference type="EMBL" id="AEH24308.1"/>
    </source>
</evidence>
<keyword evidence="1" id="KW-0464">Manganese</keyword>
<keyword evidence="4" id="KW-1185">Reference proteome</keyword>
<comment type="cofactor">
    <cofactor evidence="1">
        <name>Mn(2+)</name>
        <dbReference type="ChEBI" id="CHEBI:29035"/>
    </cofactor>
</comment>
<dbReference type="AlphaFoldDB" id="F8AI79"/>
<feature type="binding site" evidence="1">
    <location>
        <position position="47"/>
    </location>
    <ligand>
        <name>Mn(2+)</name>
        <dbReference type="ChEBI" id="CHEBI:29035"/>
    </ligand>
</feature>